<protein>
    <submittedName>
        <fullName evidence="1">TraB/GumN family protein</fullName>
    </submittedName>
</protein>
<keyword evidence="2" id="KW-1185">Reference proteome</keyword>
<dbReference type="InterPro" id="IPR047111">
    <property type="entry name" value="YbaP-like"/>
</dbReference>
<gene>
    <name evidence="1" type="ORF">MYF79_13885</name>
</gene>
<evidence type="ECO:0000313" key="2">
    <source>
        <dbReference type="Proteomes" id="UP000830198"/>
    </source>
</evidence>
<sequence>MLFKKTSLLFSCSLLLLTIKCQQQTAPKSSLLWEISGKGLQSPSWLYGTIHAICPDDNHFSPATLDALKQSKTLYLELNTDDKQEISRLRSAALMPEPYSFKALFAEDDYVKVSTWYRNTLNIELAQLDKLKPVIIYSLMLQKFAATTCPQPASVEAELRKLAKVQQLPVKNLETVMDQLALFDSIPDTEEAAMVLKSITDTVKSREVYQKMMAAYKQGDIQSLYSLIVETEDMLRYKDLLLDRRNRNWISIISNEAGKASTFFAVGAGHLGGNMGVIALLRKEGYTVKPVL</sequence>
<proteinExistence type="predicted"/>
<dbReference type="PANTHER" id="PTHR40590:SF1">
    <property type="entry name" value="CYTOPLASMIC PROTEIN"/>
    <property type="match status" value="1"/>
</dbReference>
<evidence type="ECO:0000313" key="1">
    <source>
        <dbReference type="EMBL" id="UPK72378.1"/>
    </source>
</evidence>
<dbReference type="EMBL" id="CP095855">
    <property type="protein sequence ID" value="UPK72378.1"/>
    <property type="molecule type" value="Genomic_DNA"/>
</dbReference>
<dbReference type="InterPro" id="IPR002816">
    <property type="entry name" value="TraB/PrgY/GumN_fam"/>
</dbReference>
<dbReference type="Proteomes" id="UP000830198">
    <property type="component" value="Chromosome"/>
</dbReference>
<name>A0ABY4I8F7_CHIFI</name>
<accession>A0ABY4I8F7</accession>
<dbReference type="PANTHER" id="PTHR40590">
    <property type="entry name" value="CYTOPLASMIC PROTEIN-RELATED"/>
    <property type="match status" value="1"/>
</dbReference>
<organism evidence="1 2">
    <name type="scientific">Chitinophaga filiformis</name>
    <name type="common">Myxococcus filiformis</name>
    <name type="synonym">Flexibacter filiformis</name>
    <dbReference type="NCBI Taxonomy" id="104663"/>
    <lineage>
        <taxon>Bacteria</taxon>
        <taxon>Pseudomonadati</taxon>
        <taxon>Bacteroidota</taxon>
        <taxon>Chitinophagia</taxon>
        <taxon>Chitinophagales</taxon>
        <taxon>Chitinophagaceae</taxon>
        <taxon>Chitinophaga</taxon>
    </lineage>
</organism>
<dbReference type="RefSeq" id="WP_247814540.1">
    <property type="nucleotide sequence ID" value="NZ_CP095855.1"/>
</dbReference>
<reference evidence="1 2" key="1">
    <citation type="submission" date="2022-04" db="EMBL/GenBank/DDBJ databases">
        <title>The arsenic-methylating capacity of Chitinophaga filiformis YT5 during chitin decomposition.</title>
        <authorList>
            <person name="Chen G."/>
            <person name="Liang Y."/>
        </authorList>
    </citation>
    <scope>NUCLEOTIDE SEQUENCE [LARGE SCALE GENOMIC DNA]</scope>
    <source>
        <strain evidence="1 2">YT5</strain>
    </source>
</reference>
<dbReference type="CDD" id="cd14789">
    <property type="entry name" value="Tiki"/>
    <property type="match status" value="1"/>
</dbReference>
<dbReference type="Pfam" id="PF01963">
    <property type="entry name" value="TraB_PrgY_gumN"/>
    <property type="match status" value="1"/>
</dbReference>